<keyword evidence="4" id="KW-1185">Reference proteome</keyword>
<dbReference type="NCBIfam" id="TIGR00278">
    <property type="entry name" value="membrane protein insertion efficiency factor YidD"/>
    <property type="match status" value="1"/>
</dbReference>
<dbReference type="SMART" id="SM01234">
    <property type="entry name" value="Haemolytic"/>
    <property type="match status" value="1"/>
</dbReference>
<gene>
    <name evidence="3" type="primary">yidD</name>
    <name evidence="3" type="ORF">WMO14_12130</name>
</gene>
<comment type="similarity">
    <text evidence="2">Belongs to the UPF0161 family.</text>
</comment>
<keyword evidence="2" id="KW-1003">Cell membrane</keyword>
<reference evidence="3 4" key="1">
    <citation type="submission" date="2024-03" db="EMBL/GenBank/DDBJ databases">
        <title>Human intestinal bacterial collection.</title>
        <authorList>
            <person name="Pauvert C."/>
            <person name="Hitch T.C.A."/>
            <person name="Clavel T."/>
        </authorList>
    </citation>
    <scope>NUCLEOTIDE SEQUENCE [LARGE SCALE GENOMIC DNA]</scope>
    <source>
        <strain evidence="3 4">CLA-AA-H255</strain>
    </source>
</reference>
<evidence type="ECO:0000313" key="3">
    <source>
        <dbReference type="EMBL" id="MEQ2380605.1"/>
    </source>
</evidence>
<protein>
    <recommendedName>
        <fullName evidence="2">Putative membrane protein insertion efficiency factor</fullName>
    </recommendedName>
</protein>
<proteinExistence type="inferred from homology"/>
<dbReference type="Pfam" id="PF01809">
    <property type="entry name" value="YidD"/>
    <property type="match status" value="1"/>
</dbReference>
<dbReference type="EMBL" id="JBBMER010000011">
    <property type="protein sequence ID" value="MEQ2380605.1"/>
    <property type="molecule type" value="Genomic_DNA"/>
</dbReference>
<organism evidence="3 4">
    <name type="scientific">[Lactobacillus] rogosae</name>
    <dbReference type="NCBI Taxonomy" id="706562"/>
    <lineage>
        <taxon>Bacteria</taxon>
        <taxon>Bacillati</taxon>
        <taxon>Bacillota</taxon>
        <taxon>Clostridia</taxon>
        <taxon>Lachnospirales</taxon>
        <taxon>Lachnospiraceae</taxon>
        <taxon>Lachnospira</taxon>
    </lineage>
</organism>
<keyword evidence="1 2" id="KW-0472">Membrane</keyword>
<dbReference type="PANTHER" id="PTHR33383:SF1">
    <property type="entry name" value="MEMBRANE PROTEIN INSERTION EFFICIENCY FACTOR-RELATED"/>
    <property type="match status" value="1"/>
</dbReference>
<evidence type="ECO:0000256" key="2">
    <source>
        <dbReference type="HAMAP-Rule" id="MF_00386"/>
    </source>
</evidence>
<dbReference type="RefSeq" id="WP_055177337.1">
    <property type="nucleotide sequence ID" value="NZ_DAWCMB010000192.1"/>
</dbReference>
<comment type="subcellular location">
    <subcellularLocation>
        <location evidence="2">Cell membrane</location>
        <topology evidence="2">Peripheral membrane protein</topology>
        <orientation evidence="2">Cytoplasmic side</orientation>
    </subcellularLocation>
</comment>
<evidence type="ECO:0000313" key="4">
    <source>
        <dbReference type="Proteomes" id="UP001442364"/>
    </source>
</evidence>
<sequence length="81" mass="9398">MGKKIVIKLIRFYQLVLSPYKGRSYCNYVPSCSQYAVEAIDMYGVILGGWLAFKRILRCNPFHKGGFDPVPIGKYKRKRLH</sequence>
<dbReference type="HAMAP" id="MF_00386">
    <property type="entry name" value="UPF0161_YidD"/>
    <property type="match status" value="1"/>
</dbReference>
<comment type="caution">
    <text evidence="3">The sequence shown here is derived from an EMBL/GenBank/DDBJ whole genome shotgun (WGS) entry which is preliminary data.</text>
</comment>
<evidence type="ECO:0000256" key="1">
    <source>
        <dbReference type="ARBA" id="ARBA00023136"/>
    </source>
</evidence>
<dbReference type="PANTHER" id="PTHR33383">
    <property type="entry name" value="MEMBRANE PROTEIN INSERTION EFFICIENCY FACTOR-RELATED"/>
    <property type="match status" value="1"/>
</dbReference>
<name>A0ABV1BZZ1_9FIRM</name>
<comment type="function">
    <text evidence="2">Could be involved in insertion of integral membrane proteins into the membrane.</text>
</comment>
<dbReference type="InterPro" id="IPR002696">
    <property type="entry name" value="Membr_insert_effic_factor_YidD"/>
</dbReference>
<accession>A0ABV1BZZ1</accession>
<dbReference type="Proteomes" id="UP001442364">
    <property type="component" value="Unassembled WGS sequence"/>
</dbReference>